<reference evidence="1" key="1">
    <citation type="submission" date="2018-06" db="EMBL/GenBank/DDBJ databases">
        <authorList>
            <person name="Zhirakovskaya E."/>
        </authorList>
    </citation>
    <scope>NUCLEOTIDE SEQUENCE</scope>
</reference>
<proteinExistence type="predicted"/>
<dbReference type="AlphaFoldDB" id="A0A3B0QW79"/>
<dbReference type="Gene3D" id="3.40.1260.10">
    <property type="entry name" value="DsrEFH-like"/>
    <property type="match status" value="1"/>
</dbReference>
<accession>A0A3B0QW79</accession>
<dbReference type="SUPFAM" id="SSF75169">
    <property type="entry name" value="DsrEFH-like"/>
    <property type="match status" value="1"/>
</dbReference>
<dbReference type="PANTHER" id="PTHR37691:SF1">
    <property type="entry name" value="BLR3518 PROTEIN"/>
    <property type="match status" value="1"/>
</dbReference>
<dbReference type="PANTHER" id="PTHR37691">
    <property type="entry name" value="BLR3518 PROTEIN"/>
    <property type="match status" value="1"/>
</dbReference>
<gene>
    <name evidence="1" type="ORF">MNBD_BACTEROID02-1727</name>
</gene>
<evidence type="ECO:0000313" key="1">
    <source>
        <dbReference type="EMBL" id="VAV83827.1"/>
    </source>
</evidence>
<dbReference type="InterPro" id="IPR027396">
    <property type="entry name" value="DsrEFH-like"/>
</dbReference>
<name>A0A3B0QW79_9ZZZZ</name>
<sequence length="157" mass="17491">MKKVLLITFLSSILFACNEQTSEATHQDKEAIEIKEVVKEKPLRLVFDVTSSNVKTHQSAMRHVSAMAENFPDSQFEVVVYSGSLDMVLSDKSTVAEAILKFADNDNVTFKLCATTMKRGGADKSMLIKGVDVVPNPLVQIYSRQKDGWGYIKETNN</sequence>
<organism evidence="1">
    <name type="scientific">hydrothermal vent metagenome</name>
    <dbReference type="NCBI Taxonomy" id="652676"/>
    <lineage>
        <taxon>unclassified sequences</taxon>
        <taxon>metagenomes</taxon>
        <taxon>ecological metagenomes</taxon>
    </lineage>
</organism>
<dbReference type="PROSITE" id="PS51257">
    <property type="entry name" value="PROKAR_LIPOPROTEIN"/>
    <property type="match status" value="1"/>
</dbReference>
<protein>
    <submittedName>
        <fullName evidence="1">Uncharacterized protein</fullName>
    </submittedName>
</protein>
<dbReference type="EMBL" id="UOEB01000108">
    <property type="protein sequence ID" value="VAV83827.1"/>
    <property type="molecule type" value="Genomic_DNA"/>
</dbReference>